<sequence length="283" mass="30153">MHPLISASDLSQALQQDDILVLDASMALPGQTFDPQQRFANAHISGAVRFDIDTFSDPDSPLPHTIPGQTRFTRLATERGMGNARRIVFYDQDGMACAARAWWLTRLFGHERVQVLEGGLAAWKSAGLPLESGPDLAAPAPFVSRPYYARLHGLGDVLDIVHGHRPGLILDARSRGRFEGTEPEPRAGLQSGHMPGARSLPYGELLDASGRFLPADRLKEMFARLGVTDDTAVTCTCGSGMTACMIALALVSAGGSAGEPAVYDGSWAEWASTPDSPIVSGAA</sequence>
<accession>A0A181CBG5</accession>
<protein>
    <submittedName>
        <fullName evidence="3">Sulfurtransferase</fullName>
    </submittedName>
</protein>
<dbReference type="Proteomes" id="UP000502533">
    <property type="component" value="Chromosome"/>
</dbReference>
<dbReference type="SUPFAM" id="SSF52821">
    <property type="entry name" value="Rhodanese/Cell cycle control phosphatase"/>
    <property type="match status" value="2"/>
</dbReference>
<dbReference type="SMART" id="SM00450">
    <property type="entry name" value="RHOD"/>
    <property type="match status" value="2"/>
</dbReference>
<dbReference type="PANTHER" id="PTHR11364">
    <property type="entry name" value="THIOSULFATE SULFERTANSFERASE"/>
    <property type="match status" value="1"/>
</dbReference>
<dbReference type="PANTHER" id="PTHR11364:SF27">
    <property type="entry name" value="SULFURTRANSFERASE"/>
    <property type="match status" value="1"/>
</dbReference>
<evidence type="ECO:0000313" key="4">
    <source>
        <dbReference type="Proteomes" id="UP000502533"/>
    </source>
</evidence>
<dbReference type="Gene3D" id="3.40.250.10">
    <property type="entry name" value="Rhodanese-like domain"/>
    <property type="match status" value="2"/>
</dbReference>
<keyword evidence="2" id="KW-0677">Repeat</keyword>
<dbReference type="Pfam" id="PF00581">
    <property type="entry name" value="Rhodanese"/>
    <property type="match status" value="2"/>
</dbReference>
<dbReference type="GeneID" id="85022370"/>
<keyword evidence="1 3" id="KW-0808">Transferase</keyword>
<dbReference type="CDD" id="cd01449">
    <property type="entry name" value="TST_Repeat_2"/>
    <property type="match status" value="1"/>
</dbReference>
<organism evidence="3 4">
    <name type="scientific">Komagataeibacter rhaeticus</name>
    <dbReference type="NCBI Taxonomy" id="215221"/>
    <lineage>
        <taxon>Bacteria</taxon>
        <taxon>Pseudomonadati</taxon>
        <taxon>Pseudomonadota</taxon>
        <taxon>Alphaproteobacteria</taxon>
        <taxon>Acetobacterales</taxon>
        <taxon>Acetobacteraceae</taxon>
        <taxon>Komagataeibacter</taxon>
    </lineage>
</organism>
<evidence type="ECO:0000313" key="3">
    <source>
        <dbReference type="EMBL" id="QIP35652.1"/>
    </source>
</evidence>
<gene>
    <name evidence="3" type="ORF">GWK63_09405</name>
</gene>
<dbReference type="PROSITE" id="PS50206">
    <property type="entry name" value="RHODANESE_3"/>
    <property type="match status" value="2"/>
</dbReference>
<reference evidence="3 4" key="1">
    <citation type="submission" date="2020-03" db="EMBL/GenBank/DDBJ databases">
        <title>Isolation of cellulose-producing strains, genome characterization and application of the synthesized cellulose films as an economical and sustainable material for piezoelectric sensor construction.</title>
        <authorList>
            <person name="Mangayil R.K."/>
        </authorList>
    </citation>
    <scope>NUCLEOTIDE SEQUENCE [LARGE SCALE GENOMIC DNA]</scope>
    <source>
        <strain evidence="3 4">ENS 9a1a</strain>
    </source>
</reference>
<name>A0A181CBG5_9PROT</name>
<dbReference type="KEGG" id="kre:GWK63_09405"/>
<proteinExistence type="predicted"/>
<dbReference type="RefSeq" id="WP_007400328.1">
    <property type="nucleotide sequence ID" value="NZ_CALMTF010000056.1"/>
</dbReference>
<dbReference type="InterPro" id="IPR001763">
    <property type="entry name" value="Rhodanese-like_dom"/>
</dbReference>
<evidence type="ECO:0000256" key="1">
    <source>
        <dbReference type="ARBA" id="ARBA00022679"/>
    </source>
</evidence>
<dbReference type="CDD" id="cd01448">
    <property type="entry name" value="TST_Repeat_1"/>
    <property type="match status" value="1"/>
</dbReference>
<dbReference type="InterPro" id="IPR036873">
    <property type="entry name" value="Rhodanese-like_dom_sf"/>
</dbReference>
<evidence type="ECO:0000256" key="2">
    <source>
        <dbReference type="ARBA" id="ARBA00022737"/>
    </source>
</evidence>
<keyword evidence="4" id="KW-1185">Reference proteome</keyword>
<dbReference type="GO" id="GO:0004792">
    <property type="term" value="F:thiosulfate-cyanide sulfurtransferase activity"/>
    <property type="evidence" value="ECO:0007669"/>
    <property type="project" value="TreeGrafter"/>
</dbReference>
<dbReference type="AlphaFoldDB" id="A0A181CBG5"/>
<dbReference type="EMBL" id="CP050139">
    <property type="protein sequence ID" value="QIP35652.1"/>
    <property type="molecule type" value="Genomic_DNA"/>
</dbReference>
<dbReference type="InterPro" id="IPR045078">
    <property type="entry name" value="TST/MPST-like"/>
</dbReference>